<organism evidence="1 2">
    <name type="scientific">Winogradskya humida</name>
    <dbReference type="NCBI Taxonomy" id="113566"/>
    <lineage>
        <taxon>Bacteria</taxon>
        <taxon>Bacillati</taxon>
        <taxon>Actinomycetota</taxon>
        <taxon>Actinomycetes</taxon>
        <taxon>Micromonosporales</taxon>
        <taxon>Micromonosporaceae</taxon>
        <taxon>Winogradskya</taxon>
    </lineage>
</organism>
<dbReference type="EMBL" id="BOMN01000093">
    <property type="protein sequence ID" value="GIE23615.1"/>
    <property type="molecule type" value="Genomic_DNA"/>
</dbReference>
<name>A0ABQ3ZYF3_9ACTN</name>
<evidence type="ECO:0000313" key="2">
    <source>
        <dbReference type="Proteomes" id="UP000603200"/>
    </source>
</evidence>
<dbReference type="Proteomes" id="UP000603200">
    <property type="component" value="Unassembled WGS sequence"/>
</dbReference>
<gene>
    <name evidence="1" type="ORF">Ahu01nite_067170</name>
</gene>
<reference evidence="1 2" key="1">
    <citation type="submission" date="2021-01" db="EMBL/GenBank/DDBJ databases">
        <title>Whole genome shotgun sequence of Actinoplanes humidus NBRC 14915.</title>
        <authorList>
            <person name="Komaki H."/>
            <person name="Tamura T."/>
        </authorList>
    </citation>
    <scope>NUCLEOTIDE SEQUENCE [LARGE SCALE GENOMIC DNA]</scope>
    <source>
        <strain evidence="1 2">NBRC 14915</strain>
    </source>
</reference>
<evidence type="ECO:0008006" key="3">
    <source>
        <dbReference type="Google" id="ProtNLM"/>
    </source>
</evidence>
<evidence type="ECO:0000313" key="1">
    <source>
        <dbReference type="EMBL" id="GIE23615.1"/>
    </source>
</evidence>
<proteinExistence type="predicted"/>
<sequence length="118" mass="12565">MPDEYPYFTPEAIEVATGAVRDEAKKWFGFSDTMAGVTTAMGGLTLSATAFAVIDITGVMTGADQSGAYTTTQEWLTSLFSDATGKMDRFGDALNRCADEYDRTDGLSAKSFDTIAAS</sequence>
<comment type="caution">
    <text evidence="1">The sequence shown here is derived from an EMBL/GenBank/DDBJ whole genome shotgun (WGS) entry which is preliminary data.</text>
</comment>
<keyword evidence="2" id="KW-1185">Reference proteome</keyword>
<dbReference type="RefSeq" id="WP_203840670.1">
    <property type="nucleotide sequence ID" value="NZ_BAAATV010000013.1"/>
</dbReference>
<accession>A0ABQ3ZYF3</accession>
<protein>
    <recommendedName>
        <fullName evidence="3">Excreted virulence factor EspC (Type VII ESX diderm)</fullName>
    </recommendedName>
</protein>